<protein>
    <submittedName>
        <fullName evidence="8">MFS transporter</fullName>
    </submittedName>
</protein>
<evidence type="ECO:0000256" key="1">
    <source>
        <dbReference type="ARBA" id="ARBA00004651"/>
    </source>
</evidence>
<evidence type="ECO:0000256" key="3">
    <source>
        <dbReference type="ARBA" id="ARBA00022475"/>
    </source>
</evidence>
<accession>A0A937K0C5</accession>
<evidence type="ECO:0000256" key="2">
    <source>
        <dbReference type="ARBA" id="ARBA00022448"/>
    </source>
</evidence>
<feature type="transmembrane region" description="Helical" evidence="7">
    <location>
        <begin position="87"/>
        <end position="108"/>
    </location>
</feature>
<feature type="transmembrane region" description="Helical" evidence="7">
    <location>
        <begin position="276"/>
        <end position="295"/>
    </location>
</feature>
<keyword evidence="4 7" id="KW-0812">Transmembrane</keyword>
<feature type="transmembrane region" description="Helical" evidence="7">
    <location>
        <begin position="53"/>
        <end position="75"/>
    </location>
</feature>
<dbReference type="SUPFAM" id="SSF103473">
    <property type="entry name" value="MFS general substrate transporter"/>
    <property type="match status" value="1"/>
</dbReference>
<dbReference type="PANTHER" id="PTHR43266">
    <property type="entry name" value="MACROLIDE-EFFLUX PROTEIN"/>
    <property type="match status" value="1"/>
</dbReference>
<feature type="transmembrane region" description="Helical" evidence="7">
    <location>
        <begin position="114"/>
        <end position="133"/>
    </location>
</feature>
<dbReference type="CDD" id="cd06173">
    <property type="entry name" value="MFS_MefA_like"/>
    <property type="match status" value="1"/>
</dbReference>
<sequence>MNNYIKRVEKTGMKNKLFNKNFVLLWQGQLVSQLGSQAFHIGMIFWIKEVTGSASLLGILLMVSTIPGIVLGPFGGTLSDRASRKKVIVLCDLINGIVVTSFALMVWFSVPEAALLVALFMVSVMVATAKAFFEPAVLSSIPNIVPKEKVEKANSLIQVSTQLAIFLGQGIGGVCFRILGAPVLFLVDGISYLVSAFSESFMVFAHEKSRAKVVLSKARKWKSFITETGDGFQYIWKNNGLRTVFLVITCISFFLAPLVLFLPFFIEDDLKLSPDWYGYVMACFGAGAVLGYLGAGSVNFKGKTRQVAISLAWLAMGILVVLLGVVNEIVLIMLFVFIIGLCNGFNYISIITLIQFNTDEKMRGRVFGNLTTFTEGITPISYGAAGIVLDMAQQNVRLMFIAVGAIMLLIVISASFNKHFRAFLSFVPKVPSEPVIPDKEEVVDPSELELVNSEEFEIIDVIKTNK</sequence>
<evidence type="ECO:0000313" key="8">
    <source>
        <dbReference type="EMBL" id="MBL3657519.1"/>
    </source>
</evidence>
<dbReference type="InterPro" id="IPR011701">
    <property type="entry name" value="MFS"/>
</dbReference>
<dbReference type="RefSeq" id="WP_202245307.1">
    <property type="nucleotide sequence ID" value="NZ_JAESIY010000008.1"/>
</dbReference>
<evidence type="ECO:0000256" key="7">
    <source>
        <dbReference type="SAM" id="Phobius"/>
    </source>
</evidence>
<keyword evidence="2" id="KW-0813">Transport</keyword>
<keyword evidence="6 7" id="KW-0472">Membrane</keyword>
<feature type="transmembrane region" description="Helical" evidence="7">
    <location>
        <begin position="307"/>
        <end position="326"/>
    </location>
</feature>
<evidence type="ECO:0000256" key="5">
    <source>
        <dbReference type="ARBA" id="ARBA00022989"/>
    </source>
</evidence>
<evidence type="ECO:0000256" key="4">
    <source>
        <dbReference type="ARBA" id="ARBA00022692"/>
    </source>
</evidence>
<keyword evidence="9" id="KW-1185">Reference proteome</keyword>
<dbReference type="GO" id="GO:0005886">
    <property type="term" value="C:plasma membrane"/>
    <property type="evidence" value="ECO:0007669"/>
    <property type="project" value="UniProtKB-SubCell"/>
</dbReference>
<comment type="caution">
    <text evidence="8">The sequence shown here is derived from an EMBL/GenBank/DDBJ whole genome shotgun (WGS) entry which is preliminary data.</text>
</comment>
<evidence type="ECO:0000313" key="9">
    <source>
        <dbReference type="Proteomes" id="UP000659388"/>
    </source>
</evidence>
<dbReference type="GO" id="GO:0022857">
    <property type="term" value="F:transmembrane transporter activity"/>
    <property type="evidence" value="ECO:0007669"/>
    <property type="project" value="InterPro"/>
</dbReference>
<dbReference type="Proteomes" id="UP000659388">
    <property type="component" value="Unassembled WGS sequence"/>
</dbReference>
<name>A0A937K0C5_9BACT</name>
<reference evidence="8" key="1">
    <citation type="submission" date="2021-01" db="EMBL/GenBank/DDBJ databases">
        <title>Fulvivirga kasyanovii gen. nov., sp nov., a novel member of the phylum Bacteroidetes isolated from seawater in a mussel farm.</title>
        <authorList>
            <person name="Zhao L.-H."/>
            <person name="Wang Z.-J."/>
        </authorList>
    </citation>
    <scope>NUCLEOTIDE SEQUENCE</scope>
    <source>
        <strain evidence="8">2943</strain>
    </source>
</reference>
<dbReference type="InterPro" id="IPR036259">
    <property type="entry name" value="MFS_trans_sf"/>
</dbReference>
<feature type="transmembrane region" description="Helical" evidence="7">
    <location>
        <begin position="21"/>
        <end position="47"/>
    </location>
</feature>
<dbReference type="AlphaFoldDB" id="A0A937K0C5"/>
<gene>
    <name evidence="8" type="ORF">JL102_15330</name>
</gene>
<evidence type="ECO:0000256" key="6">
    <source>
        <dbReference type="ARBA" id="ARBA00023136"/>
    </source>
</evidence>
<feature type="transmembrane region" description="Helical" evidence="7">
    <location>
        <begin position="244"/>
        <end position="264"/>
    </location>
</feature>
<feature type="transmembrane region" description="Helical" evidence="7">
    <location>
        <begin position="366"/>
        <end position="389"/>
    </location>
</feature>
<keyword evidence="3" id="KW-1003">Cell membrane</keyword>
<feature type="transmembrane region" description="Helical" evidence="7">
    <location>
        <begin position="332"/>
        <end position="354"/>
    </location>
</feature>
<comment type="subcellular location">
    <subcellularLocation>
        <location evidence="1">Cell membrane</location>
        <topology evidence="1">Multi-pass membrane protein</topology>
    </subcellularLocation>
</comment>
<dbReference type="Pfam" id="PF07690">
    <property type="entry name" value="MFS_1"/>
    <property type="match status" value="1"/>
</dbReference>
<feature type="transmembrane region" description="Helical" evidence="7">
    <location>
        <begin position="395"/>
        <end position="416"/>
    </location>
</feature>
<dbReference type="EMBL" id="JAESIY010000008">
    <property type="protein sequence ID" value="MBL3657519.1"/>
    <property type="molecule type" value="Genomic_DNA"/>
</dbReference>
<proteinExistence type="predicted"/>
<dbReference type="Gene3D" id="1.20.1250.20">
    <property type="entry name" value="MFS general substrate transporter like domains"/>
    <property type="match status" value="1"/>
</dbReference>
<organism evidence="8 9">
    <name type="scientific">Fulvivirga sediminis</name>
    <dbReference type="NCBI Taxonomy" id="2803949"/>
    <lineage>
        <taxon>Bacteria</taxon>
        <taxon>Pseudomonadati</taxon>
        <taxon>Bacteroidota</taxon>
        <taxon>Cytophagia</taxon>
        <taxon>Cytophagales</taxon>
        <taxon>Fulvivirgaceae</taxon>
        <taxon>Fulvivirga</taxon>
    </lineage>
</organism>
<keyword evidence="5 7" id="KW-1133">Transmembrane helix</keyword>
<dbReference type="PANTHER" id="PTHR43266:SF2">
    <property type="entry name" value="MAJOR FACILITATOR SUPERFAMILY (MFS) PROFILE DOMAIN-CONTAINING PROTEIN"/>
    <property type="match status" value="1"/>
</dbReference>